<name>A0A1A8WJR1_PLAOA</name>
<dbReference type="EMBL" id="FLQU01001280">
    <property type="protein sequence ID" value="SBS92365.1"/>
    <property type="molecule type" value="Genomic_DNA"/>
</dbReference>
<dbReference type="Pfam" id="PF05795">
    <property type="entry name" value="Plasmodium_Vir"/>
    <property type="match status" value="1"/>
</dbReference>
<gene>
    <name evidence="1" type="ORF">POVCU2_0073810</name>
</gene>
<dbReference type="InterPro" id="IPR008780">
    <property type="entry name" value="Plasmodium_Vir"/>
</dbReference>
<dbReference type="AlphaFoldDB" id="A0A1A8WJR1"/>
<protein>
    <submittedName>
        <fullName evidence="1">PIR Superfamily Protein</fullName>
    </submittedName>
</protein>
<evidence type="ECO:0000313" key="2">
    <source>
        <dbReference type="Proteomes" id="UP000078560"/>
    </source>
</evidence>
<sequence length="340" mass="40209">MEEILKNLPKYKLYDKFNNNEYEDKGKYSRFCKNKTYLNSILTDFSELCFIFARNLVSLPKILKDGINESEHCRYFTFWIHDEIRKIDSERWKRPDQVQYILNQFYQVKDAIKAEKKNNNCSYEYSSNIDLDLWIQWKDLYDYIINYDDIKRIIESDGDSCKLYNKYIVDITSIHNKYKAECCNTNYSSICPDGIDFNEWCDKDELFNKLPCDPNKTNPRASIVHDEIPNNLDRQKSGITYSENGLQRQPGYSSPEETLSNNTDYYIKLSVPLLLLGLSSTFFYLYNFTSLGPLVRSKILGKSKIKDNINEDSRNLLENQSDNLGEDLYDNDFHINYYPS</sequence>
<proteinExistence type="predicted"/>
<accession>A0A1A8WJR1</accession>
<dbReference type="Proteomes" id="UP000078560">
    <property type="component" value="Unassembled WGS sequence"/>
</dbReference>
<reference evidence="2" key="1">
    <citation type="submission" date="2016-05" db="EMBL/GenBank/DDBJ databases">
        <authorList>
            <person name="Naeem Raeece"/>
        </authorList>
    </citation>
    <scope>NUCLEOTIDE SEQUENCE [LARGE SCALE GENOMIC DNA]</scope>
</reference>
<organism evidence="1 2">
    <name type="scientific">Plasmodium ovale curtisi</name>
    <dbReference type="NCBI Taxonomy" id="864141"/>
    <lineage>
        <taxon>Eukaryota</taxon>
        <taxon>Sar</taxon>
        <taxon>Alveolata</taxon>
        <taxon>Apicomplexa</taxon>
        <taxon>Aconoidasida</taxon>
        <taxon>Haemosporida</taxon>
        <taxon>Plasmodiidae</taxon>
        <taxon>Plasmodium</taxon>
        <taxon>Plasmodium (Plasmodium)</taxon>
    </lineage>
</organism>
<evidence type="ECO:0000313" key="1">
    <source>
        <dbReference type="EMBL" id="SBS92365.1"/>
    </source>
</evidence>